<keyword evidence="11 19" id="KW-0460">Magnesium</keyword>
<evidence type="ECO:0000256" key="10">
    <source>
        <dbReference type="ARBA" id="ARBA00022692"/>
    </source>
</evidence>
<proteinExistence type="inferred from homology"/>
<keyword evidence="10 19" id="KW-0812">Transmembrane</keyword>
<dbReference type="GO" id="GO:0051073">
    <property type="term" value="F:adenosylcobinamide-GDP ribazoletransferase activity"/>
    <property type="evidence" value="ECO:0007669"/>
    <property type="project" value="UniProtKB-UniRule"/>
</dbReference>
<evidence type="ECO:0000256" key="16">
    <source>
        <dbReference type="ARBA" id="ARBA00032853"/>
    </source>
</evidence>
<dbReference type="PANTHER" id="PTHR34148">
    <property type="entry name" value="ADENOSYLCOBINAMIDE-GDP RIBAZOLETRANSFERASE"/>
    <property type="match status" value="1"/>
</dbReference>
<evidence type="ECO:0000256" key="4">
    <source>
        <dbReference type="ARBA" id="ARBA00010561"/>
    </source>
</evidence>
<keyword evidence="12 19" id="KW-1133">Transmembrane helix</keyword>
<comment type="subcellular location">
    <subcellularLocation>
        <location evidence="2 19">Cell membrane</location>
        <topology evidence="2 19">Multi-pass membrane protein</topology>
    </subcellularLocation>
</comment>
<dbReference type="AlphaFoldDB" id="Q1YF72"/>
<dbReference type="InterPro" id="IPR003805">
    <property type="entry name" value="CobS"/>
</dbReference>
<evidence type="ECO:0000313" key="20">
    <source>
        <dbReference type="EMBL" id="EAS49101.1"/>
    </source>
</evidence>
<dbReference type="PANTHER" id="PTHR34148:SF1">
    <property type="entry name" value="ADENOSYLCOBINAMIDE-GDP RIBAZOLETRANSFERASE"/>
    <property type="match status" value="1"/>
</dbReference>
<comment type="similarity">
    <text evidence="4 19">Belongs to the CobS family.</text>
</comment>
<dbReference type="UniPathway" id="UPA00148">
    <property type="reaction ID" value="UER00238"/>
</dbReference>
<evidence type="ECO:0000256" key="13">
    <source>
        <dbReference type="ARBA" id="ARBA00023136"/>
    </source>
</evidence>
<evidence type="ECO:0000256" key="19">
    <source>
        <dbReference type="HAMAP-Rule" id="MF_00719"/>
    </source>
</evidence>
<gene>
    <name evidence="19" type="primary">cobS</name>
    <name evidence="20" type="ORF">SI859A1_03309</name>
</gene>
<name>Q1YF72_AURMS</name>
<reference evidence="20 21" key="1">
    <citation type="journal article" date="2008" name="Appl. Environ. Microbiol.">
        <title>Genomic insights into Mn(II) oxidation by the marine alphaproteobacterium Aurantimonas sp. strain SI85-9A1.</title>
        <authorList>
            <person name="Dick G.J."/>
            <person name="Podell S."/>
            <person name="Johnson H.A."/>
            <person name="Rivera-Espinoza Y."/>
            <person name="Bernier-Latmani R."/>
            <person name="McCarthy J.K."/>
            <person name="Torpey J.W."/>
            <person name="Clement B.G."/>
            <person name="Gaasterland T."/>
            <person name="Tebo B.M."/>
        </authorList>
    </citation>
    <scope>NUCLEOTIDE SEQUENCE [LARGE SCALE GENOMIC DNA]</scope>
    <source>
        <strain evidence="20 21">SI85-9A1</strain>
    </source>
</reference>
<comment type="function">
    <text evidence="14 19">Joins adenosylcobinamide-GDP and alpha-ribazole to generate adenosylcobalamin (Ado-cobalamin). Also synthesizes adenosylcobalamin 5'-phosphate from adenosylcobinamide-GDP and alpha-ribazole 5'-phosphate.</text>
</comment>
<sequence>MPPQWRSCARGARAAMERYVAATLRSLAFLTRMPPVPWAFPAHHPLGDDTHVFPVAGVIAALPAALVLMLAAALGLSPLVAATLAVAALVFTTGALHEDGLGDVADGLGGHHERERALAIMKDSRVGSYGALALVLSVILRIALVAELAGSLGAPSAALALVAVAAVSRGAMAWLWSSLVSADPGGLADRVGRPDSRTGRLSLMIGTMLYLAGGLIACGIGTTLAGYAFGALTLFGFRRFIMRRLGGQTGDCLGAAQQLVELAALTGLAISIG</sequence>
<organism evidence="20 21">
    <name type="scientific">Aurantimonas manganoxydans (strain ATCC BAA-1229 / DSM 21871 / SI85-9A1)</name>
    <dbReference type="NCBI Taxonomy" id="287752"/>
    <lineage>
        <taxon>Bacteria</taxon>
        <taxon>Pseudomonadati</taxon>
        <taxon>Pseudomonadota</taxon>
        <taxon>Alphaproteobacteria</taxon>
        <taxon>Hyphomicrobiales</taxon>
        <taxon>Aurantimonadaceae</taxon>
        <taxon>Aurantimonas</taxon>
    </lineage>
</organism>
<evidence type="ECO:0000256" key="12">
    <source>
        <dbReference type="ARBA" id="ARBA00022989"/>
    </source>
</evidence>
<feature type="transmembrane region" description="Helical" evidence="19">
    <location>
        <begin position="126"/>
        <end position="146"/>
    </location>
</feature>
<evidence type="ECO:0000256" key="1">
    <source>
        <dbReference type="ARBA" id="ARBA00001946"/>
    </source>
</evidence>
<evidence type="ECO:0000313" key="21">
    <source>
        <dbReference type="Proteomes" id="UP000000321"/>
    </source>
</evidence>
<feature type="transmembrane region" description="Helical" evidence="19">
    <location>
        <begin position="158"/>
        <end position="177"/>
    </location>
</feature>
<dbReference type="GO" id="GO:0005886">
    <property type="term" value="C:plasma membrane"/>
    <property type="evidence" value="ECO:0007669"/>
    <property type="project" value="UniProtKB-SubCell"/>
</dbReference>
<keyword evidence="7 19" id="KW-1003">Cell membrane</keyword>
<comment type="caution">
    <text evidence="20">The sequence shown here is derived from an EMBL/GenBank/DDBJ whole genome shotgun (WGS) entry which is preliminary data.</text>
</comment>
<comment type="cofactor">
    <cofactor evidence="1 19">
        <name>Mg(2+)</name>
        <dbReference type="ChEBI" id="CHEBI:18420"/>
    </cofactor>
</comment>
<evidence type="ECO:0000256" key="6">
    <source>
        <dbReference type="ARBA" id="ARBA00015850"/>
    </source>
</evidence>
<evidence type="ECO:0000256" key="15">
    <source>
        <dbReference type="ARBA" id="ARBA00032605"/>
    </source>
</evidence>
<evidence type="ECO:0000256" key="8">
    <source>
        <dbReference type="ARBA" id="ARBA00022573"/>
    </source>
</evidence>
<comment type="pathway">
    <text evidence="3 19">Cofactor biosynthesis; adenosylcobalamin biosynthesis; adenosylcobalamin from cob(II)yrinate a,c-diamide: step 7/7.</text>
</comment>
<evidence type="ECO:0000256" key="11">
    <source>
        <dbReference type="ARBA" id="ARBA00022842"/>
    </source>
</evidence>
<dbReference type="Proteomes" id="UP000000321">
    <property type="component" value="Unassembled WGS sequence"/>
</dbReference>
<dbReference type="Pfam" id="PF02654">
    <property type="entry name" value="CobS"/>
    <property type="match status" value="1"/>
</dbReference>
<evidence type="ECO:0000256" key="17">
    <source>
        <dbReference type="ARBA" id="ARBA00048623"/>
    </source>
</evidence>
<evidence type="ECO:0000256" key="3">
    <source>
        <dbReference type="ARBA" id="ARBA00004663"/>
    </source>
</evidence>
<accession>Q1YF72</accession>
<evidence type="ECO:0000256" key="9">
    <source>
        <dbReference type="ARBA" id="ARBA00022679"/>
    </source>
</evidence>
<dbReference type="GO" id="GO:0009236">
    <property type="term" value="P:cobalamin biosynthetic process"/>
    <property type="evidence" value="ECO:0007669"/>
    <property type="project" value="UniProtKB-UniRule"/>
</dbReference>
<feature type="transmembrane region" description="Helical" evidence="19">
    <location>
        <begin position="209"/>
        <end position="235"/>
    </location>
</feature>
<keyword evidence="9 19" id="KW-0808">Transferase</keyword>
<evidence type="ECO:0000256" key="5">
    <source>
        <dbReference type="ARBA" id="ARBA00013200"/>
    </source>
</evidence>
<evidence type="ECO:0000256" key="7">
    <source>
        <dbReference type="ARBA" id="ARBA00022475"/>
    </source>
</evidence>
<feature type="transmembrane region" description="Helical" evidence="19">
    <location>
        <begin position="79"/>
        <end position="97"/>
    </location>
</feature>
<keyword evidence="13 19" id="KW-0472">Membrane</keyword>
<dbReference type="HAMAP" id="MF_00719">
    <property type="entry name" value="CobS"/>
    <property type="match status" value="1"/>
</dbReference>
<dbReference type="EMBL" id="AAPJ01000006">
    <property type="protein sequence ID" value="EAS49101.1"/>
    <property type="molecule type" value="Genomic_DNA"/>
</dbReference>
<dbReference type="EC" id="2.7.8.26" evidence="5 19"/>
<evidence type="ECO:0000256" key="2">
    <source>
        <dbReference type="ARBA" id="ARBA00004651"/>
    </source>
</evidence>
<keyword evidence="8 19" id="KW-0169">Cobalamin biosynthesis</keyword>
<keyword evidence="21" id="KW-1185">Reference proteome</keyword>
<feature type="transmembrane region" description="Helical" evidence="19">
    <location>
        <begin position="55"/>
        <end position="74"/>
    </location>
</feature>
<comment type="catalytic activity">
    <reaction evidence="17 19">
        <text>alpha-ribazole + adenosylcob(III)inamide-GDP = adenosylcob(III)alamin + GMP + H(+)</text>
        <dbReference type="Rhea" id="RHEA:16049"/>
        <dbReference type="ChEBI" id="CHEBI:10329"/>
        <dbReference type="ChEBI" id="CHEBI:15378"/>
        <dbReference type="ChEBI" id="CHEBI:18408"/>
        <dbReference type="ChEBI" id="CHEBI:58115"/>
        <dbReference type="ChEBI" id="CHEBI:60487"/>
        <dbReference type="EC" id="2.7.8.26"/>
    </reaction>
</comment>
<evidence type="ECO:0000256" key="14">
    <source>
        <dbReference type="ARBA" id="ARBA00025228"/>
    </source>
</evidence>
<protein>
    <recommendedName>
        <fullName evidence="6 19">Adenosylcobinamide-GDP ribazoletransferase</fullName>
        <ecNumber evidence="5 19">2.7.8.26</ecNumber>
    </recommendedName>
    <alternativeName>
        <fullName evidence="16 19">Cobalamin synthase</fullName>
    </alternativeName>
    <alternativeName>
        <fullName evidence="15 19">Cobalamin-5'-phosphate synthase</fullName>
    </alternativeName>
</protein>
<dbReference type="BioCyc" id="AURANTIMONAS:SI859A1_03309-MONOMER"/>
<dbReference type="HOGENOM" id="CLU_057426_1_0_5"/>
<evidence type="ECO:0000256" key="18">
    <source>
        <dbReference type="ARBA" id="ARBA00049504"/>
    </source>
</evidence>
<comment type="catalytic activity">
    <reaction evidence="18 19">
        <text>alpha-ribazole 5'-phosphate + adenosylcob(III)inamide-GDP = adenosylcob(III)alamin 5'-phosphate + GMP + H(+)</text>
        <dbReference type="Rhea" id="RHEA:23560"/>
        <dbReference type="ChEBI" id="CHEBI:15378"/>
        <dbReference type="ChEBI" id="CHEBI:57918"/>
        <dbReference type="ChEBI" id="CHEBI:58115"/>
        <dbReference type="ChEBI" id="CHEBI:60487"/>
        <dbReference type="ChEBI" id="CHEBI:60493"/>
        <dbReference type="EC" id="2.7.8.26"/>
    </reaction>
</comment>
<dbReference type="GO" id="GO:0008818">
    <property type="term" value="F:cobalamin 5'-phosphate synthase activity"/>
    <property type="evidence" value="ECO:0007669"/>
    <property type="project" value="UniProtKB-UniRule"/>
</dbReference>